<feature type="transmembrane region" description="Helical" evidence="1">
    <location>
        <begin position="131"/>
        <end position="151"/>
    </location>
</feature>
<name>A0A1Q2KYX0_9BACL</name>
<keyword evidence="1" id="KW-0472">Membrane</keyword>
<reference evidence="2 3" key="1">
    <citation type="submission" date="2017-02" db="EMBL/GenBank/DDBJ databases">
        <title>The complete genomic sequence of a novel cold adapted crude oil-degrading bacterium Planococcus qaidamina Y42.</title>
        <authorList>
            <person name="Yang R."/>
        </authorList>
    </citation>
    <scope>NUCLEOTIDE SEQUENCE [LARGE SCALE GENOMIC DNA]</scope>
    <source>
        <strain evidence="2 3">Y42</strain>
    </source>
</reference>
<evidence type="ECO:0000256" key="1">
    <source>
        <dbReference type="SAM" id="Phobius"/>
    </source>
</evidence>
<evidence type="ECO:0000313" key="2">
    <source>
        <dbReference type="EMBL" id="AQQ53343.1"/>
    </source>
</evidence>
<organism evidence="2 3">
    <name type="scientific">Planococcus lenghuensis</name>
    <dbReference type="NCBI Taxonomy" id="2213202"/>
    <lineage>
        <taxon>Bacteria</taxon>
        <taxon>Bacillati</taxon>
        <taxon>Bacillota</taxon>
        <taxon>Bacilli</taxon>
        <taxon>Bacillales</taxon>
        <taxon>Caryophanaceae</taxon>
        <taxon>Planococcus</taxon>
    </lineage>
</organism>
<keyword evidence="1" id="KW-0812">Transmembrane</keyword>
<evidence type="ECO:0000313" key="3">
    <source>
        <dbReference type="Proteomes" id="UP000188184"/>
    </source>
</evidence>
<keyword evidence="3" id="KW-1185">Reference proteome</keyword>
<dbReference type="EMBL" id="CP019640">
    <property type="protein sequence ID" value="AQQ53343.1"/>
    <property type="molecule type" value="Genomic_DNA"/>
</dbReference>
<dbReference type="Proteomes" id="UP000188184">
    <property type="component" value="Chromosome"/>
</dbReference>
<dbReference type="KEGG" id="pmar:B0X71_09795"/>
<accession>A0A1Q2KYX0</accession>
<keyword evidence="1" id="KW-1133">Transmembrane helix</keyword>
<sequence>MVQEAEVIVTGTYDFTDTPVEGDFIFQGYPFNVTEQIKGTAEDSLIAGIDIYDTGWVKEFQDSGGEFLLFLAPSEEAFMVPVGGPNGMIELQDGEVIRQDADEAAVFERVLRGEEIPSAAPASVEQDSGQGLWILAGVIIALAVLLVFFGLRAVRNRPSP</sequence>
<proteinExistence type="predicted"/>
<dbReference type="AlphaFoldDB" id="A0A1Q2KYX0"/>
<protein>
    <submittedName>
        <fullName evidence="2">Uncharacterized protein</fullName>
    </submittedName>
</protein>
<gene>
    <name evidence="2" type="ORF">B0X71_09795</name>
</gene>